<keyword evidence="7 8" id="KW-0568">Pathogenesis-related protein</keyword>
<feature type="region of interest" description="Disordered" evidence="9">
    <location>
        <begin position="463"/>
        <end position="512"/>
    </location>
</feature>
<dbReference type="GO" id="GO:0016020">
    <property type="term" value="C:membrane"/>
    <property type="evidence" value="ECO:0007669"/>
    <property type="project" value="UniProtKB-SubCell"/>
</dbReference>
<evidence type="ECO:0000256" key="5">
    <source>
        <dbReference type="ARBA" id="ARBA00022989"/>
    </source>
</evidence>
<comment type="similarity">
    <text evidence="2 8">Belongs to the MLO family.</text>
</comment>
<evidence type="ECO:0000256" key="1">
    <source>
        <dbReference type="ARBA" id="ARBA00004141"/>
    </source>
</evidence>
<evidence type="ECO:0000256" key="3">
    <source>
        <dbReference type="ARBA" id="ARBA00022692"/>
    </source>
</evidence>
<dbReference type="GO" id="GO:0006952">
    <property type="term" value="P:defense response"/>
    <property type="evidence" value="ECO:0007669"/>
    <property type="project" value="UniProtKB-KW"/>
</dbReference>
<keyword evidence="4 8" id="KW-0611">Plant defense</keyword>
<protein>
    <recommendedName>
        <fullName evidence="8">MLO-like protein</fullName>
    </recommendedName>
</protein>
<comment type="domain">
    <text evidence="8">The C-terminus contains a calmodulin-binding domain, which binds calmodulin in a calcium-dependent fashion.</text>
</comment>
<evidence type="ECO:0000313" key="11">
    <source>
        <dbReference type="EMBL" id="CAI9105136.1"/>
    </source>
</evidence>
<feature type="transmembrane region" description="Helical" evidence="10">
    <location>
        <begin position="314"/>
        <end position="332"/>
    </location>
</feature>
<proteinExistence type="inferred from homology"/>
<dbReference type="Pfam" id="PF03094">
    <property type="entry name" value="Mlo"/>
    <property type="match status" value="1"/>
</dbReference>
<name>A0AAV1DCI1_OLDCO</name>
<feature type="transmembrane region" description="Helical" evidence="10">
    <location>
        <begin position="373"/>
        <end position="397"/>
    </location>
</feature>
<evidence type="ECO:0000256" key="2">
    <source>
        <dbReference type="ARBA" id="ARBA00006574"/>
    </source>
</evidence>
<feature type="transmembrane region" description="Helical" evidence="10">
    <location>
        <begin position="165"/>
        <end position="186"/>
    </location>
</feature>
<keyword evidence="3 8" id="KW-0812">Transmembrane</keyword>
<feature type="transmembrane region" description="Helical" evidence="10">
    <location>
        <begin position="18"/>
        <end position="42"/>
    </location>
</feature>
<dbReference type="AlphaFoldDB" id="A0AAV1DCI1"/>
<feature type="transmembrane region" description="Helical" evidence="10">
    <location>
        <begin position="289"/>
        <end position="308"/>
    </location>
</feature>
<evidence type="ECO:0000256" key="4">
    <source>
        <dbReference type="ARBA" id="ARBA00022821"/>
    </source>
</evidence>
<dbReference type="InterPro" id="IPR004326">
    <property type="entry name" value="Mlo"/>
</dbReference>
<evidence type="ECO:0000256" key="9">
    <source>
        <dbReference type="SAM" id="MobiDB-lite"/>
    </source>
</evidence>
<organism evidence="11 12">
    <name type="scientific">Oldenlandia corymbosa var. corymbosa</name>
    <dbReference type="NCBI Taxonomy" id="529605"/>
    <lineage>
        <taxon>Eukaryota</taxon>
        <taxon>Viridiplantae</taxon>
        <taxon>Streptophyta</taxon>
        <taxon>Embryophyta</taxon>
        <taxon>Tracheophyta</taxon>
        <taxon>Spermatophyta</taxon>
        <taxon>Magnoliopsida</taxon>
        <taxon>eudicotyledons</taxon>
        <taxon>Gunneridae</taxon>
        <taxon>Pentapetalae</taxon>
        <taxon>asterids</taxon>
        <taxon>lamiids</taxon>
        <taxon>Gentianales</taxon>
        <taxon>Rubiaceae</taxon>
        <taxon>Rubioideae</taxon>
        <taxon>Spermacoceae</taxon>
        <taxon>Hedyotis-Oldenlandia complex</taxon>
        <taxon>Oldenlandia</taxon>
    </lineage>
</organism>
<dbReference type="PANTHER" id="PTHR31942:SF89">
    <property type="entry name" value="MLO-LIKE PROTEIN 3"/>
    <property type="match status" value="1"/>
</dbReference>
<evidence type="ECO:0000256" key="8">
    <source>
        <dbReference type="RuleBase" id="RU280816"/>
    </source>
</evidence>
<feature type="transmembrane region" description="Helical" evidence="10">
    <location>
        <begin position="412"/>
        <end position="437"/>
    </location>
</feature>
<evidence type="ECO:0000256" key="7">
    <source>
        <dbReference type="ARBA" id="ARBA00023265"/>
    </source>
</evidence>
<dbReference type="EMBL" id="OX459122">
    <property type="protein sequence ID" value="CAI9105136.1"/>
    <property type="molecule type" value="Genomic_DNA"/>
</dbReference>
<comment type="function">
    <text evidence="8">May be involved in modulation of pathogen defense and leaf cell death.</text>
</comment>
<gene>
    <name evidence="8" type="primary">MLO</name>
    <name evidence="11" type="ORF">OLC1_LOCUS13900</name>
</gene>
<evidence type="ECO:0000256" key="10">
    <source>
        <dbReference type="SAM" id="Phobius"/>
    </source>
</evidence>
<keyword evidence="12" id="KW-1185">Reference proteome</keyword>
<evidence type="ECO:0000256" key="6">
    <source>
        <dbReference type="ARBA" id="ARBA00023136"/>
    </source>
</evidence>
<evidence type="ECO:0000313" key="12">
    <source>
        <dbReference type="Proteomes" id="UP001161247"/>
    </source>
</evidence>
<dbReference type="GO" id="GO:0005516">
    <property type="term" value="F:calmodulin binding"/>
    <property type="evidence" value="ECO:0007669"/>
    <property type="project" value="UniProtKB-KW"/>
</dbReference>
<keyword evidence="5 8" id="KW-1133">Transmembrane helix</keyword>
<comment type="subcellular location">
    <subcellularLocation>
        <location evidence="1 8">Membrane</location>
        <topology evidence="1 8">Multi-pass membrane protein</topology>
    </subcellularLocation>
</comment>
<dbReference type="PANTHER" id="PTHR31942">
    <property type="entry name" value="MLO-LIKE PROTEIN 1"/>
    <property type="match status" value="1"/>
</dbReference>
<reference evidence="11" key="1">
    <citation type="submission" date="2023-03" db="EMBL/GenBank/DDBJ databases">
        <authorList>
            <person name="Julca I."/>
        </authorList>
    </citation>
    <scope>NUCLEOTIDE SEQUENCE</scope>
</reference>
<keyword evidence="6 8" id="KW-0472">Membrane</keyword>
<keyword evidence="8" id="KW-0112">Calmodulin-binding</keyword>
<feature type="compositionally biased region" description="Low complexity" evidence="9">
    <location>
        <begin position="490"/>
        <end position="507"/>
    </location>
</feature>
<accession>A0AAV1DCI1</accession>
<dbReference type="Proteomes" id="UP001161247">
    <property type="component" value="Chromosome 5"/>
</dbReference>
<sequence>MAGAASGTTRSLQETPTWALATVCFVFISLGIAIEHLIHLIGHWLKKRRKNALFEAVEKLKSVLMLLGFMSITLAVTQRQISKICVPIKVANSMLPCRKIAYPQSAKSFDHDDNQQSWATFDGEHFSPPRILAASAAAGATNYSTDHCASKGMESLISTTGLNELNIFIFVLAVMQIVYSVITMALGRAKMKRWKHWEKETQTVEYMAANDPERFRFTRQTTFGRRHMSACTETSAQLWIKCFFRQFFHSVAKVDYLTLRHGFISAHLSTTNKTFNFQKYIQRSLEDDFKVVVGISPFMWFVVVIFLLVDVHGWNVYLWVSFLPLIVVLAIGTKLEMIVAKMALRLKDQNSVVRGTPVVEPHDGLFWFSDPQFVLTLLHFTLFTNAFEFAFFVWVTLQFGIKSCYHESVEVIVIRVVLAVMVQVVCSYITLPLYALVTQMGTKFKKAVLEEHTVHAIKEWHEDVKKKRNQKRPISPNSKSPLSQVHGEFSSTTARTISTNSTTSDFSSSHKRIPTLSDFAGKEIIPEQPNQEENEEQQEQEQEVVVRVQNGNVDNEEDDIVEISVVSPIDNQEVEIQVTEVVRNISPSRS</sequence>